<organism evidence="1 2">
    <name type="scientific">Euplotes crassus</name>
    <dbReference type="NCBI Taxonomy" id="5936"/>
    <lineage>
        <taxon>Eukaryota</taxon>
        <taxon>Sar</taxon>
        <taxon>Alveolata</taxon>
        <taxon>Ciliophora</taxon>
        <taxon>Intramacronucleata</taxon>
        <taxon>Spirotrichea</taxon>
        <taxon>Hypotrichia</taxon>
        <taxon>Euplotida</taxon>
        <taxon>Euplotidae</taxon>
        <taxon>Moneuplotes</taxon>
    </lineage>
</organism>
<protein>
    <submittedName>
        <fullName evidence="1">Uncharacterized protein</fullName>
    </submittedName>
</protein>
<accession>A0AAD1X6X4</accession>
<name>A0AAD1X6X4_EUPCR</name>
<dbReference type="Proteomes" id="UP001295684">
    <property type="component" value="Unassembled WGS sequence"/>
</dbReference>
<proteinExistence type="predicted"/>
<sequence>MKKCQQGDFLEGEMERKEVQMVGRFGKNGDECQRNGIVVEGLSLPLENPELILPNEVFSETSLKPIESFDEISVSMVEAISLLQDLKSTRAVRKDVHRRKMLRAIKKFFYELFKHLNNKLFNKRLAKVKSTKILEALKTLCRVYISQSIPDEMAEFMFKVMNLNSLDSPKEDSEAFRSGRKVHDCIQSYNDQKFEELFLSEYFRIFIIAFIELRNKSNDSLADIKASMVWENHFNRYDNTFSTIIEELLHKPMEESCEARLQEAYICIIEF</sequence>
<reference evidence="1" key="1">
    <citation type="submission" date="2023-07" db="EMBL/GenBank/DDBJ databases">
        <authorList>
            <consortium name="AG Swart"/>
            <person name="Singh M."/>
            <person name="Singh A."/>
            <person name="Seah K."/>
            <person name="Emmerich C."/>
        </authorList>
    </citation>
    <scope>NUCLEOTIDE SEQUENCE</scope>
    <source>
        <strain evidence="1">DP1</strain>
    </source>
</reference>
<keyword evidence="2" id="KW-1185">Reference proteome</keyword>
<evidence type="ECO:0000313" key="1">
    <source>
        <dbReference type="EMBL" id="CAI2361067.1"/>
    </source>
</evidence>
<dbReference type="AlphaFoldDB" id="A0AAD1X6X4"/>
<evidence type="ECO:0000313" key="2">
    <source>
        <dbReference type="Proteomes" id="UP001295684"/>
    </source>
</evidence>
<dbReference type="EMBL" id="CAMPGE010002266">
    <property type="protein sequence ID" value="CAI2361067.1"/>
    <property type="molecule type" value="Genomic_DNA"/>
</dbReference>
<gene>
    <name evidence="1" type="ORF">ECRASSUSDP1_LOCUS2376</name>
</gene>
<comment type="caution">
    <text evidence="1">The sequence shown here is derived from an EMBL/GenBank/DDBJ whole genome shotgun (WGS) entry which is preliminary data.</text>
</comment>